<feature type="domain" description="FHA" evidence="5">
    <location>
        <begin position="360"/>
        <end position="403"/>
    </location>
</feature>
<evidence type="ECO:0000256" key="4">
    <source>
        <dbReference type="SAM" id="MobiDB-lite"/>
    </source>
</evidence>
<feature type="region of interest" description="Disordered" evidence="4">
    <location>
        <begin position="451"/>
        <end position="498"/>
    </location>
</feature>
<evidence type="ECO:0000259" key="5">
    <source>
        <dbReference type="PROSITE" id="PS50006"/>
    </source>
</evidence>
<dbReference type="PROSITE" id="PS50006">
    <property type="entry name" value="FHA_DOMAIN"/>
    <property type="match status" value="1"/>
</dbReference>
<accession>A0A067C4D8</accession>
<dbReference type="SMART" id="SM00240">
    <property type="entry name" value="FHA"/>
    <property type="match status" value="1"/>
</dbReference>
<organism evidence="7 8">
    <name type="scientific">Saprolegnia parasitica (strain CBS 223.65)</name>
    <dbReference type="NCBI Taxonomy" id="695850"/>
    <lineage>
        <taxon>Eukaryota</taxon>
        <taxon>Sar</taxon>
        <taxon>Stramenopiles</taxon>
        <taxon>Oomycota</taxon>
        <taxon>Saprolegniomycetes</taxon>
        <taxon>Saprolegniales</taxon>
        <taxon>Saprolegniaceae</taxon>
        <taxon>Saprolegnia</taxon>
    </lineage>
</organism>
<dbReference type="SMART" id="SM00744">
    <property type="entry name" value="RINGv"/>
    <property type="match status" value="1"/>
</dbReference>
<dbReference type="InterPro" id="IPR011016">
    <property type="entry name" value="Znf_RING-CH"/>
</dbReference>
<feature type="region of interest" description="Disordered" evidence="4">
    <location>
        <begin position="203"/>
        <end position="227"/>
    </location>
</feature>
<keyword evidence="3" id="KW-0862">Zinc</keyword>
<proteinExistence type="predicted"/>
<dbReference type="Proteomes" id="UP000030745">
    <property type="component" value="Unassembled WGS sequence"/>
</dbReference>
<feature type="compositionally biased region" description="Acidic residues" evidence="4">
    <location>
        <begin position="204"/>
        <end position="213"/>
    </location>
</feature>
<sequence length="516" mass="56593">MSSSSSSSSKPSDRRWSFVRASEFFSGDGKPDTLDIRGMTAAAKGVSSKRQKFRMSVVKNGVTIYGSKPCPNAEHDLGHGLLGQPAPATGASTPLKDRERIFIEDPRAPCLTIDYGNDTYKMMPSIERFSAHTGVCQILGTKLIRGGKHQVHVGDILRFGSVGLLVTEIDTGRTGTSDASLSPSDISHLTQRLVCLDEHQGDVDSGDDTDEANGNEGSQCDDPTATRLSNRSSSVAICYVCYDESEDDNPLIAPCKCSGDTKYIHLNCLKRWHTNGDKNEICAVLDESDARTCSICKAAYPSRVKIPETGTYVSLLPDRLDAPSIMLQVVTKHSSSTLNTSTRYQLSYKTLLGLEGSRPLMIGRSSQCDLVLKYRTVSTIHAELHYSKGEWFVKDAGSSNGTLRYIYRPLPLANNQMLHVKFGRTVLSIKPTKKLRLPSLFGIGKHESSQLIREDDHDERSHHRHMDESSRARSVQGRALSADAVDGGSRRPGGSMNAMTEVARRLDHLDINSRQS</sequence>
<dbReference type="CDD" id="cd00060">
    <property type="entry name" value="FHA"/>
    <property type="match status" value="1"/>
</dbReference>
<evidence type="ECO:0000256" key="3">
    <source>
        <dbReference type="ARBA" id="ARBA00022833"/>
    </source>
</evidence>
<dbReference type="Pfam" id="PF00498">
    <property type="entry name" value="FHA"/>
    <property type="match status" value="1"/>
</dbReference>
<dbReference type="SUPFAM" id="SSF57850">
    <property type="entry name" value="RING/U-box"/>
    <property type="match status" value="1"/>
</dbReference>
<evidence type="ECO:0000259" key="6">
    <source>
        <dbReference type="PROSITE" id="PS51292"/>
    </source>
</evidence>
<evidence type="ECO:0008006" key="9">
    <source>
        <dbReference type="Google" id="ProtNLM"/>
    </source>
</evidence>
<evidence type="ECO:0000313" key="8">
    <source>
        <dbReference type="Proteomes" id="UP000030745"/>
    </source>
</evidence>
<dbReference type="AlphaFoldDB" id="A0A067C4D8"/>
<evidence type="ECO:0000256" key="2">
    <source>
        <dbReference type="ARBA" id="ARBA00022771"/>
    </source>
</evidence>
<dbReference type="PANTHER" id="PTHR46210">
    <property type="entry name" value="FHA DOMAIN-CONTAINING PROTEIN"/>
    <property type="match status" value="1"/>
</dbReference>
<evidence type="ECO:0000256" key="1">
    <source>
        <dbReference type="ARBA" id="ARBA00022723"/>
    </source>
</evidence>
<evidence type="ECO:0000313" key="7">
    <source>
        <dbReference type="EMBL" id="KDO25634.1"/>
    </source>
</evidence>
<dbReference type="CDD" id="cd16495">
    <property type="entry name" value="RING_CH-C4HC3_MARCH"/>
    <property type="match status" value="1"/>
</dbReference>
<dbReference type="SUPFAM" id="SSF49879">
    <property type="entry name" value="SMAD/FHA domain"/>
    <property type="match status" value="1"/>
</dbReference>
<dbReference type="PANTHER" id="PTHR46210:SF1">
    <property type="entry name" value="FHA DOMAIN-CONTAINING PROTEIN"/>
    <property type="match status" value="1"/>
</dbReference>
<keyword evidence="8" id="KW-1185">Reference proteome</keyword>
<dbReference type="OrthoDB" id="264354at2759"/>
<dbReference type="STRING" id="695850.A0A067C4D8"/>
<dbReference type="RefSeq" id="XP_012203667.1">
    <property type="nucleotide sequence ID" value="XM_012348277.1"/>
</dbReference>
<dbReference type="InterPro" id="IPR008984">
    <property type="entry name" value="SMAD_FHA_dom_sf"/>
</dbReference>
<dbReference type="InterPro" id="IPR000253">
    <property type="entry name" value="FHA_dom"/>
</dbReference>
<keyword evidence="1" id="KW-0479">Metal-binding</keyword>
<keyword evidence="2" id="KW-0863">Zinc-finger</keyword>
<reference evidence="7 8" key="1">
    <citation type="journal article" date="2013" name="PLoS Genet.">
        <title>Distinctive expansion of potential virulence genes in the genome of the oomycete fish pathogen Saprolegnia parasitica.</title>
        <authorList>
            <person name="Jiang R.H."/>
            <person name="de Bruijn I."/>
            <person name="Haas B.J."/>
            <person name="Belmonte R."/>
            <person name="Lobach L."/>
            <person name="Christie J."/>
            <person name="van den Ackerveken G."/>
            <person name="Bottin A."/>
            <person name="Bulone V."/>
            <person name="Diaz-Moreno S.M."/>
            <person name="Dumas B."/>
            <person name="Fan L."/>
            <person name="Gaulin E."/>
            <person name="Govers F."/>
            <person name="Grenville-Briggs L.J."/>
            <person name="Horner N.R."/>
            <person name="Levin J.Z."/>
            <person name="Mammella M."/>
            <person name="Meijer H.J."/>
            <person name="Morris P."/>
            <person name="Nusbaum C."/>
            <person name="Oome S."/>
            <person name="Phillips A.J."/>
            <person name="van Rooyen D."/>
            <person name="Rzeszutek E."/>
            <person name="Saraiva M."/>
            <person name="Secombes C.J."/>
            <person name="Seidl M.F."/>
            <person name="Snel B."/>
            <person name="Stassen J.H."/>
            <person name="Sykes S."/>
            <person name="Tripathy S."/>
            <person name="van den Berg H."/>
            <person name="Vega-Arreguin J.C."/>
            <person name="Wawra S."/>
            <person name="Young S.K."/>
            <person name="Zeng Q."/>
            <person name="Dieguez-Uribeondo J."/>
            <person name="Russ C."/>
            <person name="Tyler B.M."/>
            <person name="van West P."/>
        </authorList>
    </citation>
    <scope>NUCLEOTIDE SEQUENCE [LARGE SCALE GENOMIC DNA]</scope>
    <source>
        <strain evidence="7 8">CBS 223.65</strain>
    </source>
</reference>
<dbReference type="KEGG" id="spar:SPRG_08933"/>
<gene>
    <name evidence="7" type="ORF">SPRG_08933</name>
</gene>
<dbReference type="InterPro" id="IPR013083">
    <property type="entry name" value="Znf_RING/FYVE/PHD"/>
</dbReference>
<protein>
    <recommendedName>
        <fullName evidence="9">FHA domain-containing protein</fullName>
    </recommendedName>
</protein>
<dbReference type="Gene3D" id="2.60.200.20">
    <property type="match status" value="1"/>
</dbReference>
<dbReference type="EMBL" id="KK583230">
    <property type="protein sequence ID" value="KDO25634.1"/>
    <property type="molecule type" value="Genomic_DNA"/>
</dbReference>
<dbReference type="GO" id="GO:0008270">
    <property type="term" value="F:zinc ion binding"/>
    <property type="evidence" value="ECO:0007669"/>
    <property type="project" value="UniProtKB-KW"/>
</dbReference>
<dbReference type="PROSITE" id="PS51292">
    <property type="entry name" value="ZF_RING_CH"/>
    <property type="match status" value="1"/>
</dbReference>
<name>A0A067C4D8_SAPPC</name>
<dbReference type="VEuPathDB" id="FungiDB:SPRG_08933"/>
<dbReference type="OMA" id="SICKAAY"/>
<feature type="compositionally biased region" description="Basic and acidic residues" evidence="4">
    <location>
        <begin position="451"/>
        <end position="471"/>
    </location>
</feature>
<dbReference type="Pfam" id="PF12906">
    <property type="entry name" value="RINGv"/>
    <property type="match status" value="1"/>
</dbReference>
<dbReference type="Gene3D" id="3.30.40.10">
    <property type="entry name" value="Zinc/RING finger domain, C3HC4 (zinc finger)"/>
    <property type="match status" value="1"/>
</dbReference>
<dbReference type="GeneID" id="24131135"/>
<feature type="domain" description="RING-CH-type" evidence="6">
    <location>
        <begin position="230"/>
        <end position="303"/>
    </location>
</feature>